<dbReference type="InterPro" id="IPR045058">
    <property type="entry name" value="GIMA/IAN/Toc"/>
</dbReference>
<dbReference type="InterPro" id="IPR006703">
    <property type="entry name" value="G_AIG1"/>
</dbReference>
<dbReference type="PANTHER" id="PTHR10903:SF188">
    <property type="entry name" value="GTPASE IMAP FAMILY MEMBER 2-LIKE-RELATED"/>
    <property type="match status" value="1"/>
</dbReference>
<organism evidence="6 7">
    <name type="scientific">Neogobius melanostomus</name>
    <name type="common">round goby</name>
    <dbReference type="NCBI Taxonomy" id="47308"/>
    <lineage>
        <taxon>Eukaryota</taxon>
        <taxon>Metazoa</taxon>
        <taxon>Chordata</taxon>
        <taxon>Craniata</taxon>
        <taxon>Vertebrata</taxon>
        <taxon>Euteleostomi</taxon>
        <taxon>Actinopterygii</taxon>
        <taxon>Neopterygii</taxon>
        <taxon>Teleostei</taxon>
        <taxon>Neoteleostei</taxon>
        <taxon>Acanthomorphata</taxon>
        <taxon>Gobiaria</taxon>
        <taxon>Gobiiformes</taxon>
        <taxon>Gobioidei</taxon>
        <taxon>Gobiidae</taxon>
        <taxon>Benthophilinae</taxon>
        <taxon>Neogobiini</taxon>
        <taxon>Neogobius</taxon>
    </lineage>
</organism>
<dbReference type="AlphaFoldDB" id="A0A8C6TBY6"/>
<evidence type="ECO:0000256" key="2">
    <source>
        <dbReference type="ARBA" id="ARBA00022741"/>
    </source>
</evidence>
<feature type="coiled-coil region" evidence="4">
    <location>
        <begin position="194"/>
        <end position="243"/>
    </location>
</feature>
<keyword evidence="7" id="KW-1185">Reference proteome</keyword>
<dbReference type="Proteomes" id="UP000694523">
    <property type="component" value="Unplaced"/>
</dbReference>
<keyword evidence="2" id="KW-0547">Nucleotide-binding</keyword>
<dbReference type="FunFam" id="3.40.50.300:FF:000366">
    <property type="entry name" value="GTPase, IMAP family member 2"/>
    <property type="match status" value="1"/>
</dbReference>
<reference evidence="6" key="1">
    <citation type="submission" date="2025-08" db="UniProtKB">
        <authorList>
            <consortium name="Ensembl"/>
        </authorList>
    </citation>
    <scope>IDENTIFICATION</scope>
</reference>
<dbReference type="Ensembl" id="ENSNMLT00000021667.1">
    <property type="protein sequence ID" value="ENSNMLP00000019287.1"/>
    <property type="gene ID" value="ENSNMLG00000012635.1"/>
</dbReference>
<dbReference type="PROSITE" id="PS51720">
    <property type="entry name" value="G_AIG1"/>
    <property type="match status" value="1"/>
</dbReference>
<name>A0A8C6TBY6_9GOBI</name>
<comment type="similarity">
    <text evidence="1">Belongs to the TRAFAC class TrmE-Era-EngA-EngB-Septin-like GTPase superfamily. AIG1/Toc34/Toc159-like paraseptin GTPase family. IAN subfamily.</text>
</comment>
<protein>
    <recommendedName>
        <fullName evidence="5">AIG1-type G domain-containing protein</fullName>
    </recommendedName>
</protein>
<keyword evidence="3" id="KW-0342">GTP-binding</keyword>
<dbReference type="PANTHER" id="PTHR10903">
    <property type="entry name" value="GTPASE, IMAP FAMILY MEMBER-RELATED"/>
    <property type="match status" value="1"/>
</dbReference>
<evidence type="ECO:0000256" key="4">
    <source>
        <dbReference type="SAM" id="Coils"/>
    </source>
</evidence>
<dbReference type="CDD" id="cd01852">
    <property type="entry name" value="AIG1"/>
    <property type="match status" value="1"/>
</dbReference>
<dbReference type="Pfam" id="PF04548">
    <property type="entry name" value="AIG1"/>
    <property type="match status" value="1"/>
</dbReference>
<evidence type="ECO:0000313" key="6">
    <source>
        <dbReference type="Ensembl" id="ENSNMLP00000019287.1"/>
    </source>
</evidence>
<proteinExistence type="inferred from homology"/>
<dbReference type="InterPro" id="IPR027417">
    <property type="entry name" value="P-loop_NTPase"/>
</dbReference>
<dbReference type="Gene3D" id="3.40.50.300">
    <property type="entry name" value="P-loop containing nucleotide triphosphate hydrolases"/>
    <property type="match status" value="1"/>
</dbReference>
<evidence type="ECO:0000313" key="7">
    <source>
        <dbReference type="Proteomes" id="UP000694523"/>
    </source>
</evidence>
<dbReference type="GO" id="GO:0005525">
    <property type="term" value="F:GTP binding"/>
    <property type="evidence" value="ECO:0007669"/>
    <property type="project" value="UniProtKB-KW"/>
</dbReference>
<dbReference type="SUPFAM" id="SSF52540">
    <property type="entry name" value="P-loop containing nucleoside triphosphate hydrolases"/>
    <property type="match status" value="1"/>
</dbReference>
<evidence type="ECO:0000256" key="3">
    <source>
        <dbReference type="ARBA" id="ARBA00023134"/>
    </source>
</evidence>
<accession>A0A8C6TBY6</accession>
<keyword evidence="4" id="KW-0175">Coiled coil</keyword>
<evidence type="ECO:0000256" key="1">
    <source>
        <dbReference type="ARBA" id="ARBA00008535"/>
    </source>
</evidence>
<sequence length="303" mass="34863">RKVNGHVSTGNGKSSSGNTILGRAAFKSDFGQKAITKVCQKEQRIVNSCRVEVVDTPGLFDNSMSNQEINEEMVKCISLVAPGPHVILLVLRIGRFTPEENETLNLIKKVFGSDAQKYIIVLFTHGDELDKNKTSIEDFIKDKCDDSCQKLISDCGNRYHVFNNRDKTKRQQVNELIQKIDSLIKENGGSCYTNKMLKEAEAAIQEEMKRLMKEKEEEFKREKQEMEDKHKQEMQEIQQRMEKEPGKVNEVELDRLKMKHEIEMDMIKRGCLKDGAPYFNVFPTLFCLTWPPYFLASLKNLTT</sequence>
<reference evidence="6" key="2">
    <citation type="submission" date="2025-09" db="UniProtKB">
        <authorList>
            <consortium name="Ensembl"/>
        </authorList>
    </citation>
    <scope>IDENTIFICATION</scope>
</reference>
<evidence type="ECO:0000259" key="5">
    <source>
        <dbReference type="PROSITE" id="PS51720"/>
    </source>
</evidence>
<feature type="domain" description="AIG1-type G" evidence="5">
    <location>
        <begin position="1"/>
        <end position="201"/>
    </location>
</feature>